<proteinExistence type="predicted"/>
<keyword evidence="1" id="KW-0732">Signal</keyword>
<sequence>MKHLLAALLLASLSGTVLADDAAKPVGLGQDSAKEPPMLKNLKLTDPLVQQKYLNEPDMLRFLRATYSEACARGTLTKAVTMVKLDRQGKYTQVQKDAAKNLSDSQRIWKMSSYEMEALFGPGYLKSANYCDCMMKEVADTDLVNPKKGLEVIEKLPSSTQKTCERLAQEKTERQVANQKKD</sequence>
<evidence type="ECO:0000256" key="1">
    <source>
        <dbReference type="SAM" id="SignalP"/>
    </source>
</evidence>
<dbReference type="Proteomes" id="UP000245081">
    <property type="component" value="Unassembled WGS sequence"/>
</dbReference>
<evidence type="ECO:0000313" key="3">
    <source>
        <dbReference type="Proteomes" id="UP000245081"/>
    </source>
</evidence>
<name>A0A2R5F819_9PROT</name>
<keyword evidence="3" id="KW-1185">Reference proteome</keyword>
<protein>
    <submittedName>
        <fullName evidence="2">Phosphodiesterase</fullName>
    </submittedName>
</protein>
<feature type="signal peptide" evidence="1">
    <location>
        <begin position="1"/>
        <end position="19"/>
    </location>
</feature>
<feature type="chain" id="PRO_5015303184" evidence="1">
    <location>
        <begin position="20"/>
        <end position="182"/>
    </location>
</feature>
<organism evidence="2 3">
    <name type="scientific">Novimethylophilus kurashikiensis</name>
    <dbReference type="NCBI Taxonomy" id="1825523"/>
    <lineage>
        <taxon>Bacteria</taxon>
        <taxon>Pseudomonadati</taxon>
        <taxon>Pseudomonadota</taxon>
        <taxon>Betaproteobacteria</taxon>
        <taxon>Nitrosomonadales</taxon>
        <taxon>Methylophilaceae</taxon>
        <taxon>Novimethylophilus</taxon>
    </lineage>
</organism>
<reference evidence="2 3" key="1">
    <citation type="journal article" date="2018" name="Environ. Microbiol.">
        <title>Isolation and genomic characterization of Novimethylophilus kurashikiensis gen. nov. sp. nov., a new lanthanide-dependent methylotrophic species of Methylophilaceae.</title>
        <authorList>
            <person name="Lv H."/>
            <person name="Sahin N."/>
            <person name="Tani A."/>
        </authorList>
    </citation>
    <scope>NUCLEOTIDE SEQUENCE [LARGE SCALE GENOMIC DNA]</scope>
    <source>
        <strain evidence="2 3">La2-4</strain>
    </source>
</reference>
<gene>
    <name evidence="2" type="ORF">NMK_1989</name>
</gene>
<comment type="caution">
    <text evidence="2">The sequence shown here is derived from an EMBL/GenBank/DDBJ whole genome shotgun (WGS) entry which is preliminary data.</text>
</comment>
<accession>A0A2R5F819</accession>
<evidence type="ECO:0000313" key="2">
    <source>
        <dbReference type="EMBL" id="GBG14390.1"/>
    </source>
</evidence>
<dbReference type="EMBL" id="BDOQ01000007">
    <property type="protein sequence ID" value="GBG14390.1"/>
    <property type="molecule type" value="Genomic_DNA"/>
</dbReference>
<dbReference type="AlphaFoldDB" id="A0A2R5F819"/>